<reference evidence="3" key="1">
    <citation type="submission" date="2018-05" db="EMBL/GenBank/DDBJ databases">
        <authorList>
            <person name="Lanie J.A."/>
            <person name="Ng W.-L."/>
            <person name="Kazmierczak K.M."/>
            <person name="Andrzejewski T.M."/>
            <person name="Davidsen T.M."/>
            <person name="Wayne K.J."/>
            <person name="Tettelin H."/>
            <person name="Glass J.I."/>
            <person name="Rusch D."/>
            <person name="Podicherti R."/>
            <person name="Tsui H.-C.T."/>
            <person name="Winkler M.E."/>
        </authorList>
    </citation>
    <scope>NUCLEOTIDE SEQUENCE</scope>
</reference>
<dbReference type="InterPro" id="IPR001054">
    <property type="entry name" value="A/G_cyclase"/>
</dbReference>
<dbReference type="PROSITE" id="PS50125">
    <property type="entry name" value="GUANYLATE_CYCLASE_2"/>
    <property type="match status" value="1"/>
</dbReference>
<feature type="transmembrane region" description="Helical" evidence="1">
    <location>
        <begin position="220"/>
        <end position="243"/>
    </location>
</feature>
<name>A0A382JTR2_9ZZZZ</name>
<protein>
    <recommendedName>
        <fullName evidence="2">Guanylate cyclase domain-containing protein</fullName>
    </recommendedName>
</protein>
<dbReference type="SMART" id="SM01080">
    <property type="entry name" value="CHASE2"/>
    <property type="match status" value="1"/>
</dbReference>
<evidence type="ECO:0000313" key="3">
    <source>
        <dbReference type="EMBL" id="SVC15884.1"/>
    </source>
</evidence>
<evidence type="ECO:0000256" key="1">
    <source>
        <dbReference type="SAM" id="Phobius"/>
    </source>
</evidence>
<dbReference type="PANTHER" id="PTHR43081">
    <property type="entry name" value="ADENYLATE CYCLASE, TERMINAL-DIFFERENTIATION SPECIFIC-RELATED"/>
    <property type="match status" value="1"/>
</dbReference>
<sequence length="373" mass="40130">MLTEAAAGYGALSLLPDPDGLVRRASMLVSVSGAVLPTLDAEALRVAQAASTYIVKSTNASGEQSLGSHGGVVGVKIGALSVPTDHQGRIWIRYSDKISESIGAWQLLAGQFDPQAIAGKIVLLGSSAAGLSRPQPVPVLGVVPALQIRAQILETLISGEFLHQPDWARGAEVLSVLVFGLLLIWLLPRWGALWCAIIGVIAITVAIGTSWTLFAQYSILVTPFYFAAVIVLLYLVQSLQVYLTSEKEKKEVRGAFGRYLSPVLVEQLANDPDKLKLGGETRQISALFCDIRGFTSISEQLPPEALTDLLNRFLTPLTDVILNEQGTIDKYMGDCIMAFWNAPVDVADHESRACHAALKMLDALSDLNQALQR</sequence>
<dbReference type="PANTHER" id="PTHR43081:SF1">
    <property type="entry name" value="ADENYLATE CYCLASE, TERMINAL-DIFFERENTIATION SPECIFIC"/>
    <property type="match status" value="1"/>
</dbReference>
<dbReference type="AlphaFoldDB" id="A0A382JTR2"/>
<evidence type="ECO:0000259" key="2">
    <source>
        <dbReference type="PROSITE" id="PS50125"/>
    </source>
</evidence>
<dbReference type="Pfam" id="PF00211">
    <property type="entry name" value="Guanylate_cyc"/>
    <property type="match status" value="1"/>
</dbReference>
<dbReference type="SUPFAM" id="SSF55073">
    <property type="entry name" value="Nucleotide cyclase"/>
    <property type="match status" value="1"/>
</dbReference>
<dbReference type="InterPro" id="IPR007890">
    <property type="entry name" value="CHASE2"/>
</dbReference>
<dbReference type="InterPro" id="IPR050697">
    <property type="entry name" value="Adenylyl/Guanylyl_Cyclase_3/4"/>
</dbReference>
<proteinExistence type="predicted"/>
<keyword evidence="1" id="KW-1133">Transmembrane helix</keyword>
<accession>A0A382JTR2</accession>
<dbReference type="GO" id="GO:0006171">
    <property type="term" value="P:cAMP biosynthetic process"/>
    <property type="evidence" value="ECO:0007669"/>
    <property type="project" value="TreeGrafter"/>
</dbReference>
<dbReference type="GO" id="GO:0035556">
    <property type="term" value="P:intracellular signal transduction"/>
    <property type="evidence" value="ECO:0007669"/>
    <property type="project" value="InterPro"/>
</dbReference>
<organism evidence="3">
    <name type="scientific">marine metagenome</name>
    <dbReference type="NCBI Taxonomy" id="408172"/>
    <lineage>
        <taxon>unclassified sequences</taxon>
        <taxon>metagenomes</taxon>
        <taxon>ecological metagenomes</taxon>
    </lineage>
</organism>
<feature type="domain" description="Guanylate cyclase" evidence="2">
    <location>
        <begin position="285"/>
        <end position="373"/>
    </location>
</feature>
<dbReference type="CDD" id="cd07302">
    <property type="entry name" value="CHD"/>
    <property type="match status" value="1"/>
</dbReference>
<keyword evidence="1" id="KW-0472">Membrane</keyword>
<feature type="transmembrane region" description="Helical" evidence="1">
    <location>
        <begin position="167"/>
        <end position="186"/>
    </location>
</feature>
<dbReference type="InterPro" id="IPR029787">
    <property type="entry name" value="Nucleotide_cyclase"/>
</dbReference>
<dbReference type="Gene3D" id="3.30.70.1230">
    <property type="entry name" value="Nucleotide cyclase"/>
    <property type="match status" value="1"/>
</dbReference>
<dbReference type="Pfam" id="PF05226">
    <property type="entry name" value="CHASE2"/>
    <property type="match status" value="1"/>
</dbReference>
<feature type="transmembrane region" description="Helical" evidence="1">
    <location>
        <begin position="193"/>
        <end position="214"/>
    </location>
</feature>
<keyword evidence="1" id="KW-0812">Transmembrane</keyword>
<dbReference type="EMBL" id="UINC01076584">
    <property type="protein sequence ID" value="SVC15884.1"/>
    <property type="molecule type" value="Genomic_DNA"/>
</dbReference>
<gene>
    <name evidence="3" type="ORF">METZ01_LOCUS268738</name>
</gene>
<feature type="non-terminal residue" evidence="3">
    <location>
        <position position="373"/>
    </location>
</feature>